<dbReference type="InterPro" id="IPR028987">
    <property type="entry name" value="ATP_synth_B-like_membr_sf"/>
</dbReference>
<evidence type="ECO:0000256" key="6">
    <source>
        <dbReference type="ARBA" id="ARBA00022547"/>
    </source>
</evidence>
<dbReference type="InterPro" id="IPR005864">
    <property type="entry name" value="ATP_synth_F0_bsu_bac"/>
</dbReference>
<evidence type="ECO:0000256" key="11">
    <source>
        <dbReference type="ARBA" id="ARBA00023136"/>
    </source>
</evidence>
<keyword evidence="19" id="KW-0175">Coiled coil</keyword>
<evidence type="ECO:0000256" key="15">
    <source>
        <dbReference type="ARBA" id="ARBA00025198"/>
    </source>
</evidence>
<organism evidence="20 21">
    <name type="scientific">Williamsia herbipolensis</name>
    <dbReference type="NCBI Taxonomy" id="1603258"/>
    <lineage>
        <taxon>Bacteria</taxon>
        <taxon>Bacillati</taxon>
        <taxon>Actinomycetota</taxon>
        <taxon>Actinomycetes</taxon>
        <taxon>Mycobacteriales</taxon>
        <taxon>Nocardiaceae</taxon>
        <taxon>Williamsia</taxon>
    </lineage>
</organism>
<comment type="function">
    <text evidence="14">This fusion protein includes a component of the F(0) channel (subunit b) and of the F(1) subunit (subunit delta). Two copies of subunit b and one of delta together form the peripheral 'stator' stalk which links F(1) to F(0).</text>
</comment>
<keyword evidence="13 17" id="KW-0066">ATP synthesis</keyword>
<dbReference type="HAMAP" id="MF_01398">
    <property type="entry name" value="ATP_synth_b_bprime"/>
    <property type="match status" value="1"/>
</dbReference>
<dbReference type="NCBIfam" id="TIGR01145">
    <property type="entry name" value="ATP_synt_delta"/>
    <property type="match status" value="1"/>
</dbReference>
<keyword evidence="8 17" id="KW-0375">Hydrogen ion transport</keyword>
<keyword evidence="7 17" id="KW-0812">Transmembrane</keyword>
<keyword evidence="21" id="KW-1185">Reference proteome</keyword>
<dbReference type="Proteomes" id="UP001432128">
    <property type="component" value="Chromosome"/>
</dbReference>
<dbReference type="PRINTS" id="PR00125">
    <property type="entry name" value="ATPASEDELTA"/>
</dbReference>
<dbReference type="AlphaFoldDB" id="A0AAU4K2L3"/>
<comment type="subunit">
    <text evidence="16 17">F-type ATPases have 2 components, F(1) - the catalytic core - and F(0) - the membrane proton channel. F(1) has five subunits: alpha(3), beta(3), gamma(1), delta(1), epsilon(1). F(0) has three main subunits: a(1), b(2) and c(10-14). The alpha and beta chains form an alternating ring which encloses part of the gamma chain. F(1) is attached to F(0) by a central stalk formed by the gamma and epsilon chains, while a peripheral stalk is formed by the delta and b chains.</text>
</comment>
<dbReference type="KEGG" id="whr:OG579_21885"/>
<evidence type="ECO:0000256" key="8">
    <source>
        <dbReference type="ARBA" id="ARBA00022781"/>
    </source>
</evidence>
<evidence type="ECO:0000256" key="7">
    <source>
        <dbReference type="ARBA" id="ARBA00022692"/>
    </source>
</evidence>
<evidence type="ECO:0000313" key="21">
    <source>
        <dbReference type="Proteomes" id="UP001432128"/>
    </source>
</evidence>
<proteinExistence type="inferred from homology"/>
<keyword evidence="9 17" id="KW-1133">Transmembrane helix</keyword>
<name>A0AAU4K2L3_9NOCA</name>
<evidence type="ECO:0000256" key="12">
    <source>
        <dbReference type="ARBA" id="ARBA00023268"/>
    </source>
</evidence>
<dbReference type="NCBIfam" id="TIGR01144">
    <property type="entry name" value="ATP_synt_b"/>
    <property type="match status" value="1"/>
</dbReference>
<dbReference type="InterPro" id="IPR002146">
    <property type="entry name" value="ATP_synth_b/b'su_bac/chlpt"/>
</dbReference>
<evidence type="ECO:0000256" key="9">
    <source>
        <dbReference type="ARBA" id="ARBA00022989"/>
    </source>
</evidence>
<protein>
    <recommendedName>
        <fullName evidence="17 18">Multifunctional fusion protein</fullName>
    </recommendedName>
    <domain>
        <recommendedName>
            <fullName evidence="17">ATP synthase subunit b</fullName>
        </recommendedName>
        <alternativeName>
            <fullName evidence="17">ATP synthase F(0) sector subunit b</fullName>
        </alternativeName>
        <alternativeName>
            <fullName evidence="17">ATPase subunit I</fullName>
        </alternativeName>
        <alternativeName>
            <fullName evidence="17">F-type ATPase subunit b</fullName>
            <shortName evidence="17">F-ATPase subunit b</shortName>
        </alternativeName>
    </domain>
    <domain>
        <recommendedName>
            <fullName evidence="18">ATP synthase subunit delta</fullName>
        </recommendedName>
        <alternativeName>
            <fullName evidence="18">ATP synthase F(1) sector subunit delta</fullName>
        </alternativeName>
        <alternativeName>
            <fullName evidence="18">F-type ATPase subunit delta</fullName>
            <shortName evidence="18">F-ATPase subunit delta</shortName>
        </alternativeName>
    </domain>
</protein>
<dbReference type="CDD" id="cd06503">
    <property type="entry name" value="ATP-synt_Fo_b"/>
    <property type="match status" value="1"/>
</dbReference>
<evidence type="ECO:0000256" key="18">
    <source>
        <dbReference type="HAMAP-Rule" id="MF_01416"/>
    </source>
</evidence>
<keyword evidence="6 17" id="KW-0138">CF(0)</keyword>
<sequence>MGIFIGQLVGFIVIVFVLVRYVAPPVRAAMKKQQDTIATQLSESEEAKKRLVEAKEAHANAVEEARASASQIREEARGDAQAIAEEMAAQADAEVKRITEHGKTQVALNRASLVRQLRGDLGLASVDLAGQIVRRHLGDVSAQQESIDRVISELEGMAGPDDVDSRISAPSDLVGLHSMRAASRDSVRALNKEFETRTGSLDADGLTRLAGELADVVDLLGREPVLRKHLAEPSDDTEAKTALSDRIFATSGEDTRALLRSAVTGRWSATSDFTFAIERLARYALLIVAEKADSIDDVEDELFRFGRLLVAEPKLSALLSDVNAPIEGRLGLLDTVLAGKANDTTAALITQTVRLLRGQSAASAVSDLAELAAARRGESVAHVVAATDLSAEQREKLTTVLGRIYDREISTQVEVDPDLLGGLRIAIGDEVIDADIATRLARAADELPT</sequence>
<dbReference type="GO" id="GO:0045259">
    <property type="term" value="C:proton-transporting ATP synthase complex"/>
    <property type="evidence" value="ECO:0007669"/>
    <property type="project" value="UniProtKB-KW"/>
</dbReference>
<evidence type="ECO:0000256" key="13">
    <source>
        <dbReference type="ARBA" id="ARBA00023310"/>
    </source>
</evidence>
<dbReference type="SUPFAM" id="SSF81573">
    <property type="entry name" value="F1F0 ATP synthase subunit B, membrane domain"/>
    <property type="match status" value="1"/>
</dbReference>
<dbReference type="HAMAP" id="MF_01416">
    <property type="entry name" value="ATP_synth_delta_bact"/>
    <property type="match status" value="1"/>
</dbReference>
<comment type="function">
    <text evidence="17">Component of the F(0) channel, it forms part of the peripheral stalk, linking F(1) to F(0).</text>
</comment>
<dbReference type="InterPro" id="IPR000711">
    <property type="entry name" value="ATPase_OSCP/dsu"/>
</dbReference>
<keyword evidence="10 17" id="KW-0406">Ion transport</keyword>
<dbReference type="GO" id="GO:0046933">
    <property type="term" value="F:proton-transporting ATP synthase activity, rotational mechanism"/>
    <property type="evidence" value="ECO:0007669"/>
    <property type="project" value="UniProtKB-UniRule"/>
</dbReference>
<evidence type="ECO:0000256" key="1">
    <source>
        <dbReference type="ARBA" id="ARBA00004162"/>
    </source>
</evidence>
<feature type="coiled-coil region" evidence="19">
    <location>
        <begin position="30"/>
        <end position="75"/>
    </location>
</feature>
<comment type="function">
    <text evidence="18">This protein is part of the stalk that links CF(0) to CF(1). It either transmits conformational changes from CF(0) to CF(1) or is implicated in proton conduction.</text>
</comment>
<evidence type="ECO:0000256" key="19">
    <source>
        <dbReference type="SAM" id="Coils"/>
    </source>
</evidence>
<dbReference type="Pfam" id="PF00213">
    <property type="entry name" value="OSCP"/>
    <property type="match status" value="1"/>
</dbReference>
<comment type="function">
    <text evidence="15 17">F(1)F(0) ATP synthase produces ATP from ADP in the presence of a proton or sodium gradient. F-type ATPases consist of two structural domains, F(1) containing the extramembraneous catalytic core and F(0) containing the membrane proton channel, linked together by a central stalk and a peripheral stalk. During catalysis, ATP synthesis in the catalytic domain of F(1) is coupled via a rotary mechanism of the central stalk subunits to proton translocation.</text>
</comment>
<evidence type="ECO:0000256" key="4">
    <source>
        <dbReference type="ARBA" id="ARBA00022448"/>
    </source>
</evidence>
<keyword evidence="12" id="KW-0511">Multifunctional enzyme</keyword>
<evidence type="ECO:0000256" key="14">
    <source>
        <dbReference type="ARBA" id="ARBA00024925"/>
    </source>
</evidence>
<dbReference type="RefSeq" id="WP_328857649.1">
    <property type="nucleotide sequence ID" value="NZ_CP108021.1"/>
</dbReference>
<keyword evidence="11 17" id="KW-0472">Membrane</keyword>
<keyword evidence="18" id="KW-0139">CF(1)</keyword>
<dbReference type="NCBIfam" id="NF009967">
    <property type="entry name" value="PRK13430.1"/>
    <property type="match status" value="1"/>
</dbReference>
<evidence type="ECO:0000256" key="5">
    <source>
        <dbReference type="ARBA" id="ARBA00022475"/>
    </source>
</evidence>
<reference evidence="20 21" key="1">
    <citation type="submission" date="2022-10" db="EMBL/GenBank/DDBJ databases">
        <title>The complete genomes of actinobacterial strains from the NBC collection.</title>
        <authorList>
            <person name="Joergensen T.S."/>
            <person name="Alvarez Arevalo M."/>
            <person name="Sterndorff E.B."/>
            <person name="Faurdal D."/>
            <person name="Vuksanovic O."/>
            <person name="Mourched A.-S."/>
            <person name="Charusanti P."/>
            <person name="Shaw S."/>
            <person name="Blin K."/>
            <person name="Weber T."/>
        </authorList>
    </citation>
    <scope>NUCLEOTIDE SEQUENCE [LARGE SCALE GENOMIC DNA]</scope>
    <source>
        <strain evidence="20 21">NBC_00319</strain>
    </source>
</reference>
<evidence type="ECO:0000256" key="10">
    <source>
        <dbReference type="ARBA" id="ARBA00023065"/>
    </source>
</evidence>
<accession>A0AAU4K2L3</accession>
<comment type="similarity">
    <text evidence="3">In the N-terminal section; belongs to the ATPase B chain family.</text>
</comment>
<comment type="similarity">
    <text evidence="2">In the C-terminal section; belongs to the ATPase delta chain family.</text>
</comment>
<dbReference type="NCBIfam" id="NF009961">
    <property type="entry name" value="PRK13428.1"/>
    <property type="match status" value="1"/>
</dbReference>
<evidence type="ECO:0000256" key="3">
    <source>
        <dbReference type="ARBA" id="ARBA00010811"/>
    </source>
</evidence>
<evidence type="ECO:0000256" key="2">
    <source>
        <dbReference type="ARBA" id="ARBA00010377"/>
    </source>
</evidence>
<evidence type="ECO:0000256" key="16">
    <source>
        <dbReference type="ARBA" id="ARBA00025830"/>
    </source>
</evidence>
<comment type="subcellular location">
    <subcellularLocation>
        <location evidence="18">Cell membrane</location>
        <topology evidence="18">Peripheral membrane protein</topology>
    </subcellularLocation>
    <subcellularLocation>
        <location evidence="1 17">Cell membrane</location>
        <topology evidence="1 17">Single-pass membrane protein</topology>
    </subcellularLocation>
</comment>
<evidence type="ECO:0000313" key="20">
    <source>
        <dbReference type="EMBL" id="WUM20286.1"/>
    </source>
</evidence>
<dbReference type="PANTHER" id="PTHR11910">
    <property type="entry name" value="ATP SYNTHASE DELTA CHAIN"/>
    <property type="match status" value="1"/>
</dbReference>
<comment type="similarity">
    <text evidence="17">Belongs to the ATPase B chain family.</text>
</comment>
<dbReference type="Pfam" id="PF00430">
    <property type="entry name" value="ATP-synt_B"/>
    <property type="match status" value="1"/>
</dbReference>
<gene>
    <name evidence="17" type="primary">atpF</name>
    <name evidence="18" type="synonym">atpH</name>
    <name evidence="20" type="ORF">OG579_21885</name>
</gene>
<comment type="similarity">
    <text evidence="18">Belongs to the ATPase delta chain family.</text>
</comment>
<dbReference type="EMBL" id="CP108021">
    <property type="protein sequence ID" value="WUM20286.1"/>
    <property type="molecule type" value="Genomic_DNA"/>
</dbReference>
<keyword evidence="5 17" id="KW-1003">Cell membrane</keyword>
<evidence type="ECO:0000256" key="17">
    <source>
        <dbReference type="HAMAP-Rule" id="MF_01398"/>
    </source>
</evidence>
<keyword evidence="4 17" id="KW-0813">Transport</keyword>
<dbReference type="GO" id="GO:0005886">
    <property type="term" value="C:plasma membrane"/>
    <property type="evidence" value="ECO:0007669"/>
    <property type="project" value="UniProtKB-SubCell"/>
</dbReference>